<dbReference type="Gene3D" id="3.40.50.720">
    <property type="entry name" value="NAD(P)-binding Rossmann-like Domain"/>
    <property type="match status" value="1"/>
</dbReference>
<dbReference type="Proteomes" id="UP000234190">
    <property type="component" value="Unassembled WGS sequence"/>
</dbReference>
<comment type="similarity">
    <text evidence="1 3">Belongs to the short-chain dehydrogenases/reductases (SDR) family.</text>
</comment>
<dbReference type="PRINTS" id="PR00081">
    <property type="entry name" value="GDHRDH"/>
</dbReference>
<dbReference type="PANTHER" id="PTHR44196:SF1">
    <property type="entry name" value="DEHYDROGENASE_REDUCTASE SDR FAMILY MEMBER 7B"/>
    <property type="match status" value="1"/>
</dbReference>
<dbReference type="RefSeq" id="WP_102075596.1">
    <property type="nucleotide sequence ID" value="NZ_PDNW01000024.1"/>
</dbReference>
<dbReference type="PRINTS" id="PR00080">
    <property type="entry name" value="SDRFAMILY"/>
</dbReference>
<dbReference type="OrthoDB" id="9790266at2"/>
<dbReference type="InterPro" id="IPR036291">
    <property type="entry name" value="NAD(P)-bd_dom_sf"/>
</dbReference>
<dbReference type="SUPFAM" id="SSF51735">
    <property type="entry name" value="NAD(P)-binding Rossmann-fold domains"/>
    <property type="match status" value="1"/>
</dbReference>
<dbReference type="InterPro" id="IPR002347">
    <property type="entry name" value="SDR_fam"/>
</dbReference>
<feature type="transmembrane region" description="Helical" evidence="4">
    <location>
        <begin position="298"/>
        <end position="317"/>
    </location>
</feature>
<organism evidence="5 6">
    <name type="scientific">Pollutimonas subterranea</name>
    <dbReference type="NCBI Taxonomy" id="2045210"/>
    <lineage>
        <taxon>Bacteria</taxon>
        <taxon>Pseudomonadati</taxon>
        <taxon>Pseudomonadota</taxon>
        <taxon>Betaproteobacteria</taxon>
        <taxon>Burkholderiales</taxon>
        <taxon>Alcaligenaceae</taxon>
        <taxon>Pollutimonas</taxon>
    </lineage>
</organism>
<evidence type="ECO:0000256" key="4">
    <source>
        <dbReference type="SAM" id="Phobius"/>
    </source>
</evidence>
<dbReference type="Pfam" id="PF00106">
    <property type="entry name" value="adh_short"/>
    <property type="match status" value="1"/>
</dbReference>
<gene>
    <name evidence="5" type="ORF">CR159_19350</name>
</gene>
<accession>A0A2N4TZP8</accession>
<protein>
    <submittedName>
        <fullName evidence="5">Short-chain dehydrogenase</fullName>
    </submittedName>
</protein>
<comment type="caution">
    <text evidence="5">The sequence shown here is derived from an EMBL/GenBank/DDBJ whole genome shotgun (WGS) entry which is preliminary data.</text>
</comment>
<keyword evidence="4" id="KW-1133">Transmembrane helix</keyword>
<reference evidence="5 6" key="1">
    <citation type="submission" date="2017-10" db="EMBL/GenBank/DDBJ databases">
        <title>Two draft genome sequences of Pusillimonas sp. strains isolated from a nitrate- and radionuclide-contaminated groundwater in Russia.</title>
        <authorList>
            <person name="Grouzdev D.S."/>
            <person name="Tourova T.P."/>
            <person name="Goeva M.A."/>
            <person name="Babich T.L."/>
            <person name="Sokolova D.S."/>
            <person name="Abdullin R."/>
            <person name="Poltaraus A.B."/>
            <person name="Toshchakov S.V."/>
            <person name="Nazina T.N."/>
        </authorList>
    </citation>
    <scope>NUCLEOTIDE SEQUENCE [LARGE SCALE GENOMIC DNA]</scope>
    <source>
        <strain evidence="5 6">JR1/69-3-13</strain>
    </source>
</reference>
<evidence type="ECO:0000256" key="2">
    <source>
        <dbReference type="ARBA" id="ARBA00023002"/>
    </source>
</evidence>
<evidence type="ECO:0000313" key="5">
    <source>
        <dbReference type="EMBL" id="PLC48231.1"/>
    </source>
</evidence>
<dbReference type="InterPro" id="IPR020904">
    <property type="entry name" value="Sc_DH/Rdtase_CS"/>
</dbReference>
<dbReference type="AlphaFoldDB" id="A0A2N4TZP8"/>
<dbReference type="PROSITE" id="PS00061">
    <property type="entry name" value="ADH_SHORT"/>
    <property type="match status" value="1"/>
</dbReference>
<sequence>MQSLARSCIVLTGASSGIGLATALGFAREGAHLVLAARDPRSLASVAAACERLGGQALAVPTDVTDPAAVQELAQTAIRHFGRIDIWINNVGTGAVGRFEAVPMESHRRVIEATLLGHLHGAHAVLPHFRARGRGTLINMISIGGWVPSPYGASYAASKFGLRGFSESLRAEVSDAPGIHVCDVYPTFVDTPGMSHGANYTGKSIKPVPPMLDPREVAARIVALAKAPRASISIGSVAWPARIAHAIAPDLNGRMTRRLIDQAFKHANPAAISDGNLFDPSEGHAIDGGFRKDMKPPISAPIAVAAGIATLGLWLAYRLKDHRRRID</sequence>
<keyword evidence="4" id="KW-0812">Transmembrane</keyword>
<evidence type="ECO:0000256" key="3">
    <source>
        <dbReference type="RuleBase" id="RU000363"/>
    </source>
</evidence>
<keyword evidence="6" id="KW-1185">Reference proteome</keyword>
<dbReference type="EMBL" id="PDNW01000024">
    <property type="protein sequence ID" value="PLC48231.1"/>
    <property type="molecule type" value="Genomic_DNA"/>
</dbReference>
<evidence type="ECO:0000313" key="6">
    <source>
        <dbReference type="Proteomes" id="UP000234190"/>
    </source>
</evidence>
<proteinExistence type="inferred from homology"/>
<dbReference type="PANTHER" id="PTHR44196">
    <property type="entry name" value="DEHYDROGENASE/REDUCTASE SDR FAMILY MEMBER 7B"/>
    <property type="match status" value="1"/>
</dbReference>
<keyword evidence="2" id="KW-0560">Oxidoreductase</keyword>
<dbReference type="GO" id="GO:0016020">
    <property type="term" value="C:membrane"/>
    <property type="evidence" value="ECO:0007669"/>
    <property type="project" value="TreeGrafter"/>
</dbReference>
<evidence type="ECO:0000256" key="1">
    <source>
        <dbReference type="ARBA" id="ARBA00006484"/>
    </source>
</evidence>
<name>A0A2N4TZP8_9BURK</name>
<dbReference type="GO" id="GO:0016491">
    <property type="term" value="F:oxidoreductase activity"/>
    <property type="evidence" value="ECO:0007669"/>
    <property type="project" value="UniProtKB-KW"/>
</dbReference>
<dbReference type="NCBIfam" id="NF004792">
    <property type="entry name" value="PRK06139.1"/>
    <property type="match status" value="1"/>
</dbReference>
<keyword evidence="4" id="KW-0472">Membrane</keyword>